<feature type="transmembrane region" description="Helical" evidence="2">
    <location>
        <begin position="20"/>
        <end position="43"/>
    </location>
</feature>
<dbReference type="RefSeq" id="WP_145197388.1">
    <property type="nucleotide sequence ID" value="NZ_CP036434.1"/>
</dbReference>
<keyword evidence="6" id="KW-1185">Reference proteome</keyword>
<evidence type="ECO:0000313" key="6">
    <source>
        <dbReference type="Proteomes" id="UP000320390"/>
    </source>
</evidence>
<name>A0A518ERY8_9BACT</name>
<dbReference type="AlphaFoldDB" id="A0A518ERY8"/>
<keyword evidence="2" id="KW-0472">Membrane</keyword>
<keyword evidence="2" id="KW-0812">Transmembrane</keyword>
<feature type="transmembrane region" description="Helical" evidence="2">
    <location>
        <begin position="585"/>
        <end position="606"/>
    </location>
</feature>
<evidence type="ECO:0000256" key="2">
    <source>
        <dbReference type="SAM" id="Phobius"/>
    </source>
</evidence>
<dbReference type="EMBL" id="CP036434">
    <property type="protein sequence ID" value="QDV06853.1"/>
    <property type="molecule type" value="Genomic_DNA"/>
</dbReference>
<keyword evidence="2" id="KW-1133">Transmembrane helix</keyword>
<feature type="region of interest" description="Disordered" evidence="1">
    <location>
        <begin position="454"/>
        <end position="478"/>
    </location>
</feature>
<dbReference type="OrthoDB" id="9794512at2"/>
<feature type="domain" description="DUF7088" evidence="4">
    <location>
        <begin position="55"/>
        <end position="143"/>
    </location>
</feature>
<dbReference type="Pfam" id="PF23357">
    <property type="entry name" value="DUF7088"/>
    <property type="match status" value="1"/>
</dbReference>
<reference evidence="5 6" key="1">
    <citation type="submission" date="2019-02" db="EMBL/GenBank/DDBJ databases">
        <title>Deep-cultivation of Planctomycetes and their phenomic and genomic characterization uncovers novel biology.</title>
        <authorList>
            <person name="Wiegand S."/>
            <person name="Jogler M."/>
            <person name="Boedeker C."/>
            <person name="Pinto D."/>
            <person name="Vollmers J."/>
            <person name="Rivas-Marin E."/>
            <person name="Kohn T."/>
            <person name="Peeters S.H."/>
            <person name="Heuer A."/>
            <person name="Rast P."/>
            <person name="Oberbeckmann S."/>
            <person name="Bunk B."/>
            <person name="Jeske O."/>
            <person name="Meyerdierks A."/>
            <person name="Storesund J.E."/>
            <person name="Kallscheuer N."/>
            <person name="Luecker S."/>
            <person name="Lage O.M."/>
            <person name="Pohl T."/>
            <person name="Merkel B.J."/>
            <person name="Hornburger P."/>
            <person name="Mueller R.-W."/>
            <person name="Bruemmer F."/>
            <person name="Labrenz M."/>
            <person name="Spormann A.M."/>
            <person name="Op den Camp H."/>
            <person name="Overmann J."/>
            <person name="Amann R."/>
            <person name="Jetten M.S.M."/>
            <person name="Mascher T."/>
            <person name="Medema M.H."/>
            <person name="Devos D.P."/>
            <person name="Kaster A.-K."/>
            <person name="Ovreas L."/>
            <person name="Rohde M."/>
            <person name="Galperin M.Y."/>
            <person name="Jogler C."/>
        </authorList>
    </citation>
    <scope>NUCLEOTIDE SEQUENCE [LARGE SCALE GENOMIC DNA]</scope>
    <source>
        <strain evidence="5 6">Poly30</strain>
    </source>
</reference>
<dbReference type="Pfam" id="PF09822">
    <property type="entry name" value="ABC_transp_aux"/>
    <property type="match status" value="1"/>
</dbReference>
<feature type="compositionally biased region" description="Polar residues" evidence="1">
    <location>
        <begin position="464"/>
        <end position="478"/>
    </location>
</feature>
<protein>
    <submittedName>
        <fullName evidence="5">ABC-type uncharacterized transport system</fullName>
    </submittedName>
</protein>
<organism evidence="5 6">
    <name type="scientific">Saltatorellus ferox</name>
    <dbReference type="NCBI Taxonomy" id="2528018"/>
    <lineage>
        <taxon>Bacteria</taxon>
        <taxon>Pseudomonadati</taxon>
        <taxon>Planctomycetota</taxon>
        <taxon>Planctomycetia</taxon>
        <taxon>Planctomycetia incertae sedis</taxon>
        <taxon>Saltatorellus</taxon>
    </lineage>
</organism>
<evidence type="ECO:0000259" key="4">
    <source>
        <dbReference type="Pfam" id="PF23357"/>
    </source>
</evidence>
<proteinExistence type="predicted"/>
<evidence type="ECO:0000259" key="3">
    <source>
        <dbReference type="Pfam" id="PF09822"/>
    </source>
</evidence>
<dbReference type="InterPro" id="IPR055396">
    <property type="entry name" value="DUF7088"/>
</dbReference>
<sequence>MVDLEPVELEPGLAHPSKRALRWNAALTIVLLALIALFANLLADRHLRIRADLSEDGLNSMSDATKSIVARIEDRVTVRLFVTEDVEDGQLALRGARIRGQLEEILQLRPEAFELQTLDPTRSSEARRNADDSGFRPMRAQAAALEGGGSGEPVWLSLELAYRGRTERIPAPRPFEFETQFASALHGLLADRKPGIGWIGAAIEPSPTQDQNKARIAEASPTYRYLRSTLERRSHFTVLEGLETGRAVPDDIDVVFVVRPSGLPERTVYEIDQFVQRGGRLIVCIDDPDYNVLVGNATYSEEDLKTSAFGKLLRGWGIEVLTSKHIWDGKWKSTRAAWTGQAIVAVHSPLLITVPDEGLSDDLSPTRGVERVQFAWAHPIVPAELRPVPDGIKREDLAWSSDDSRLDEILLQLGTDSRELRNRMTYLRQKPSARHVIGAVFGGLFPSPWKEAAPPPVIGRDGRPSSSEGPVSTSVGPRSTSQVVVFGDADWLRDPWAPQGEVLAPFSASGGVVLAENLIDWLTLDEELIGLRSRAPKPRPLRDFLTEEMQKAGVFERDPFETAYEQGMRDQKSDRARQLARGKQWLTMLLPAGGALLVLGLFGAAWNLTQRSRKTRAAGEKR</sequence>
<accession>A0A518ERY8</accession>
<gene>
    <name evidence="5" type="ORF">Poly30_23700</name>
</gene>
<dbReference type="InterPro" id="IPR019196">
    <property type="entry name" value="ABC_transp_unknown"/>
</dbReference>
<dbReference type="Proteomes" id="UP000320390">
    <property type="component" value="Chromosome"/>
</dbReference>
<evidence type="ECO:0000256" key="1">
    <source>
        <dbReference type="SAM" id="MobiDB-lite"/>
    </source>
</evidence>
<evidence type="ECO:0000313" key="5">
    <source>
        <dbReference type="EMBL" id="QDV06853.1"/>
    </source>
</evidence>
<feature type="domain" description="ABC-type uncharacterised transport system" evidence="3">
    <location>
        <begin position="236"/>
        <end position="496"/>
    </location>
</feature>